<dbReference type="STRING" id="1121416.SAMN02745220_03990"/>
<proteinExistence type="predicted"/>
<dbReference type="EMBL" id="FRFE01000025">
    <property type="protein sequence ID" value="SHO51407.1"/>
    <property type="molecule type" value="Genomic_DNA"/>
</dbReference>
<sequence length="85" mass="9202">MKTTREPPTSPSAKKPRAVRLKSLEDVRRFVAGLCNEVKSGTLDPQVAAKQGYLAGILVSILKEQDLQAIAARLDAVEQKQRGGT</sequence>
<name>A0A1M7YFI1_9BACT</name>
<evidence type="ECO:0000313" key="1">
    <source>
        <dbReference type="EMBL" id="SHO51407.1"/>
    </source>
</evidence>
<accession>A0A1M7YFI1</accession>
<dbReference type="AlphaFoldDB" id="A0A1M7YFI1"/>
<keyword evidence="2" id="KW-1185">Reference proteome</keyword>
<reference evidence="1 2" key="1">
    <citation type="submission" date="2016-12" db="EMBL/GenBank/DDBJ databases">
        <authorList>
            <person name="Song W.-J."/>
            <person name="Kurnit D.M."/>
        </authorList>
    </citation>
    <scope>NUCLEOTIDE SEQUENCE [LARGE SCALE GENOMIC DNA]</scope>
    <source>
        <strain evidence="1 2">DSM 18488</strain>
    </source>
</reference>
<dbReference type="OrthoDB" id="5567062at2"/>
<protein>
    <submittedName>
        <fullName evidence="1">Uncharacterized protein</fullName>
    </submittedName>
</protein>
<dbReference type="Proteomes" id="UP000184603">
    <property type="component" value="Unassembled WGS sequence"/>
</dbReference>
<organism evidence="1 2">
    <name type="scientific">Desulfopila aestuarii DSM 18488</name>
    <dbReference type="NCBI Taxonomy" id="1121416"/>
    <lineage>
        <taxon>Bacteria</taxon>
        <taxon>Pseudomonadati</taxon>
        <taxon>Thermodesulfobacteriota</taxon>
        <taxon>Desulfobulbia</taxon>
        <taxon>Desulfobulbales</taxon>
        <taxon>Desulfocapsaceae</taxon>
        <taxon>Desulfopila</taxon>
    </lineage>
</organism>
<evidence type="ECO:0000313" key="2">
    <source>
        <dbReference type="Proteomes" id="UP000184603"/>
    </source>
</evidence>
<dbReference type="RefSeq" id="WP_073615427.1">
    <property type="nucleotide sequence ID" value="NZ_FRFE01000025.1"/>
</dbReference>
<gene>
    <name evidence="1" type="ORF">SAMN02745220_03990</name>
</gene>